<comment type="caution">
    <text evidence="3">The sequence shown here is derived from an EMBL/GenBank/DDBJ whole genome shotgun (WGS) entry which is preliminary data.</text>
</comment>
<dbReference type="PANTHER" id="PTHR47800:SF5">
    <property type="entry name" value="FER-1-LIKE PROTEIN 6"/>
    <property type="match status" value="1"/>
</dbReference>
<dbReference type="PANTHER" id="PTHR47800">
    <property type="entry name" value="C2 DOMAIN-CONTAINING PROTEIN"/>
    <property type="match status" value="1"/>
</dbReference>
<dbReference type="HOGENOM" id="CLU_475619_0_0_1"/>
<proteinExistence type="predicted"/>
<dbReference type="STRING" id="1284197.S8AIB0"/>
<dbReference type="Pfam" id="PF00168">
    <property type="entry name" value="C2"/>
    <property type="match status" value="1"/>
</dbReference>
<protein>
    <recommendedName>
        <fullName evidence="2">C2 domain-containing protein</fullName>
    </recommendedName>
</protein>
<dbReference type="eggNOG" id="ENOG502S261">
    <property type="taxonomic scope" value="Eukaryota"/>
</dbReference>
<gene>
    <name evidence="3" type="ORF">H072_5272</name>
</gene>
<feature type="region of interest" description="Disordered" evidence="1">
    <location>
        <begin position="221"/>
        <end position="247"/>
    </location>
</feature>
<dbReference type="AlphaFoldDB" id="S8AIB0"/>
<organism evidence="3 4">
    <name type="scientific">Dactylellina haptotyla (strain CBS 200.50)</name>
    <name type="common">Nematode-trapping fungus</name>
    <name type="synonym">Monacrosporium haptotylum</name>
    <dbReference type="NCBI Taxonomy" id="1284197"/>
    <lineage>
        <taxon>Eukaryota</taxon>
        <taxon>Fungi</taxon>
        <taxon>Dikarya</taxon>
        <taxon>Ascomycota</taxon>
        <taxon>Pezizomycotina</taxon>
        <taxon>Orbiliomycetes</taxon>
        <taxon>Orbiliales</taxon>
        <taxon>Orbiliaceae</taxon>
        <taxon>Dactylellina</taxon>
    </lineage>
</organism>
<reference evidence="4" key="2">
    <citation type="submission" date="2013-04" db="EMBL/GenBank/DDBJ databases">
        <title>Genomic mechanisms accounting for the adaptation to parasitism in nematode-trapping fungi.</title>
        <authorList>
            <person name="Ahren D.G."/>
        </authorList>
    </citation>
    <scope>NUCLEOTIDE SEQUENCE [LARGE SCALE GENOMIC DNA]</scope>
    <source>
        <strain evidence="4">CBS 200.50</strain>
    </source>
</reference>
<dbReference type="InterPro" id="IPR000008">
    <property type="entry name" value="C2_dom"/>
</dbReference>
<evidence type="ECO:0000256" key="1">
    <source>
        <dbReference type="SAM" id="MobiDB-lite"/>
    </source>
</evidence>
<dbReference type="Gene3D" id="2.60.40.150">
    <property type="entry name" value="C2 domain"/>
    <property type="match status" value="1"/>
</dbReference>
<dbReference type="EMBL" id="AQGS01000272">
    <property type="protein sequence ID" value="EPS40851.1"/>
    <property type="molecule type" value="Genomic_DNA"/>
</dbReference>
<dbReference type="CDD" id="cd00030">
    <property type="entry name" value="C2"/>
    <property type="match status" value="1"/>
</dbReference>
<dbReference type="GO" id="GO:0010628">
    <property type="term" value="P:positive regulation of gene expression"/>
    <property type="evidence" value="ECO:0007669"/>
    <property type="project" value="TreeGrafter"/>
</dbReference>
<dbReference type="OMA" id="EWRFCET"/>
<feature type="region of interest" description="Disordered" evidence="1">
    <location>
        <begin position="1"/>
        <end position="28"/>
    </location>
</feature>
<dbReference type="Proteomes" id="UP000015100">
    <property type="component" value="Unassembled WGS sequence"/>
</dbReference>
<feature type="region of interest" description="Disordered" evidence="1">
    <location>
        <begin position="73"/>
        <end position="92"/>
    </location>
</feature>
<evidence type="ECO:0000313" key="3">
    <source>
        <dbReference type="EMBL" id="EPS40851.1"/>
    </source>
</evidence>
<feature type="region of interest" description="Disordered" evidence="1">
    <location>
        <begin position="456"/>
        <end position="518"/>
    </location>
</feature>
<dbReference type="SUPFAM" id="SSF49562">
    <property type="entry name" value="C2 domain (Calcium/lipid-binding domain, CaLB)"/>
    <property type="match status" value="1"/>
</dbReference>
<reference evidence="3 4" key="1">
    <citation type="journal article" date="2013" name="PLoS Genet.">
        <title>Genomic mechanisms accounting for the adaptation to parasitism in nematode-trapping fungi.</title>
        <authorList>
            <person name="Meerupati T."/>
            <person name="Andersson K.M."/>
            <person name="Friman E."/>
            <person name="Kumar D."/>
            <person name="Tunlid A."/>
            <person name="Ahren D."/>
        </authorList>
    </citation>
    <scope>NUCLEOTIDE SEQUENCE [LARGE SCALE GENOMIC DNA]</scope>
    <source>
        <strain evidence="3 4">CBS 200.50</strain>
    </source>
</reference>
<feature type="compositionally biased region" description="Polar residues" evidence="1">
    <location>
        <begin position="14"/>
        <end position="25"/>
    </location>
</feature>
<sequence>MSATQDIEIADDVTPQTSSANNTNEKLPDSAPYDLLLTIASAAQVPVGDIEGTSDVYVIGKLKNVKGLVPNEPKSSRVHFRTSTRPTTRDPEWNEKWRLGGIREGTYLKLKLYDEDGKQENDDKLGSIKLVLDNFNKWLLDGQEHTRNIPIRQHKGKKHIQILTTIFDMCNPEATRKSPEPHITIKLQLLPPRNDSQSNIHLLNPTRYSVHYSPLANLVTTTPSHKHTESPQSNNDTSESKSDSNQRPTSFKAYKISLIHPPPYATLQFHADIAHAKSFDPSKLQYRILRHLVRKQYQNIYGHDKNTNYGSWWDAEECGPGLVDLLQPVENKMFTFVIATDGEWRFCETGDEYKINHLSKHGMHANGKAKVVWGGEFFVRFETDVSEEDVRDAEMYNKDGQQQKAAERKGRWKIYLDNDSGTYSPDKDKIGDFRDFMAKNLRGIEVVVKDFKDEGLKKAKNEQKGETGEDEENEKKEEESKPKASRGVVDVLKEENERRVKEEEGRLRRLKKEMHTSD</sequence>
<feature type="compositionally biased region" description="Basic and acidic residues" evidence="1">
    <location>
        <begin position="456"/>
        <end position="482"/>
    </location>
</feature>
<name>S8AIB0_DACHA</name>
<feature type="domain" description="C2" evidence="2">
    <location>
        <begin position="16"/>
        <end position="149"/>
    </location>
</feature>
<accession>S8AIB0</accession>
<evidence type="ECO:0000313" key="4">
    <source>
        <dbReference type="Proteomes" id="UP000015100"/>
    </source>
</evidence>
<keyword evidence="4" id="KW-1185">Reference proteome</keyword>
<feature type="compositionally biased region" description="Basic and acidic residues" evidence="1">
    <location>
        <begin position="491"/>
        <end position="518"/>
    </location>
</feature>
<dbReference type="SMART" id="SM00239">
    <property type="entry name" value="C2"/>
    <property type="match status" value="1"/>
</dbReference>
<dbReference type="OrthoDB" id="73919at2759"/>
<dbReference type="InterPro" id="IPR035892">
    <property type="entry name" value="C2_domain_sf"/>
</dbReference>
<evidence type="ECO:0000259" key="2">
    <source>
        <dbReference type="PROSITE" id="PS50004"/>
    </source>
</evidence>
<dbReference type="PROSITE" id="PS50004">
    <property type="entry name" value="C2"/>
    <property type="match status" value="1"/>
</dbReference>